<dbReference type="OrthoDB" id="2020781at2759"/>
<dbReference type="GO" id="GO:0048262">
    <property type="term" value="P:determination of dorsal/ventral asymmetry"/>
    <property type="evidence" value="ECO:0007669"/>
    <property type="project" value="UniProtKB-ARBA"/>
</dbReference>
<dbReference type="NCBIfam" id="TIGR01557">
    <property type="entry name" value="myb_SHAQKYF"/>
    <property type="match status" value="1"/>
</dbReference>
<dbReference type="PANTHER" id="PTHR43024">
    <property type="entry name" value="UDP-N-ACETYLMURAMOYL-TRIPEPTIDE--D-ALANYL-D-ALANINE LIGASE"/>
    <property type="match status" value="1"/>
</dbReference>
<dbReference type="Gene3D" id="1.10.10.60">
    <property type="entry name" value="Homeodomain-like"/>
    <property type="match status" value="2"/>
</dbReference>
<dbReference type="EMBL" id="JAJAGQ010000005">
    <property type="protein sequence ID" value="KAJ8562865.1"/>
    <property type="molecule type" value="Genomic_DNA"/>
</dbReference>
<dbReference type="Gene3D" id="3.90.190.20">
    <property type="entry name" value="Mur ligase, C-terminal domain"/>
    <property type="match status" value="1"/>
</dbReference>
<feature type="domain" description="Myb-like" evidence="11">
    <location>
        <begin position="114"/>
        <end position="166"/>
    </location>
</feature>
<keyword evidence="9" id="KW-0539">Nucleus</keyword>
<dbReference type="SUPFAM" id="SSF53244">
    <property type="entry name" value="MurD-like peptide ligases, peptide-binding domain"/>
    <property type="match status" value="1"/>
</dbReference>
<accession>A0A9Q1RM22</accession>
<evidence type="ECO:0000313" key="14">
    <source>
        <dbReference type="EMBL" id="KAJ8562865.1"/>
    </source>
</evidence>
<dbReference type="SUPFAM" id="SSF53623">
    <property type="entry name" value="MurD-like peptide ligases, catalytic domain"/>
    <property type="match status" value="1"/>
</dbReference>
<dbReference type="InterPro" id="IPR004101">
    <property type="entry name" value="Mur_ligase_C"/>
</dbReference>
<evidence type="ECO:0000256" key="4">
    <source>
        <dbReference type="ARBA" id="ARBA00022741"/>
    </source>
</evidence>
<dbReference type="InterPro" id="IPR051046">
    <property type="entry name" value="MurCDEF_CellWall_CoF430Synth"/>
</dbReference>
<dbReference type="Gene3D" id="3.40.1190.10">
    <property type="entry name" value="Mur-like, catalytic domain"/>
    <property type="match status" value="1"/>
</dbReference>
<dbReference type="FunFam" id="1.10.10.60:FF:000154">
    <property type="entry name" value="Transcription factor SRM1"/>
    <property type="match status" value="1"/>
</dbReference>
<evidence type="ECO:0000256" key="5">
    <source>
        <dbReference type="ARBA" id="ARBA00022840"/>
    </source>
</evidence>
<dbReference type="FunFam" id="1.10.10.60:FF:000009">
    <property type="entry name" value="transcription factor MYB1R1"/>
    <property type="match status" value="1"/>
</dbReference>
<keyword evidence="6" id="KW-0805">Transcription regulation</keyword>
<dbReference type="Proteomes" id="UP001152561">
    <property type="component" value="Unassembled WGS sequence"/>
</dbReference>
<evidence type="ECO:0000256" key="9">
    <source>
        <dbReference type="ARBA" id="ARBA00023242"/>
    </source>
</evidence>
<name>A0A9Q1RM22_9SOLA</name>
<dbReference type="InterPro" id="IPR013221">
    <property type="entry name" value="Mur_ligase_cen"/>
</dbReference>
<evidence type="ECO:0000256" key="2">
    <source>
        <dbReference type="ARBA" id="ARBA00022473"/>
    </source>
</evidence>
<evidence type="ECO:0000256" key="8">
    <source>
        <dbReference type="ARBA" id="ARBA00023163"/>
    </source>
</evidence>
<dbReference type="InterPro" id="IPR017884">
    <property type="entry name" value="SANT_dom"/>
</dbReference>
<keyword evidence="5" id="KW-0067">ATP-binding</keyword>
<evidence type="ECO:0000313" key="15">
    <source>
        <dbReference type="Proteomes" id="UP001152561"/>
    </source>
</evidence>
<comment type="subcellular location">
    <subcellularLocation>
        <location evidence="1">Nucleus</location>
    </subcellularLocation>
</comment>
<feature type="region of interest" description="Disordered" evidence="10">
    <location>
        <begin position="81"/>
        <end position="106"/>
    </location>
</feature>
<dbReference type="Pfam" id="PF02875">
    <property type="entry name" value="Mur_ligase_C"/>
    <property type="match status" value="1"/>
</dbReference>
<dbReference type="GO" id="GO:0016881">
    <property type="term" value="F:acid-amino acid ligase activity"/>
    <property type="evidence" value="ECO:0007669"/>
    <property type="project" value="InterPro"/>
</dbReference>
<dbReference type="SMART" id="SM00717">
    <property type="entry name" value="SANT"/>
    <property type="match status" value="2"/>
</dbReference>
<dbReference type="PROSITE" id="PS51294">
    <property type="entry name" value="HTH_MYB"/>
    <property type="match status" value="1"/>
</dbReference>
<dbReference type="InterPro" id="IPR036565">
    <property type="entry name" value="Mur-like_cat_sf"/>
</dbReference>
<dbReference type="PANTHER" id="PTHR43024:SF1">
    <property type="entry name" value="UDP-N-ACETYLMURAMOYL-TRIPEPTIDE--D-ALANYL-D-ALANINE LIGASE"/>
    <property type="match status" value="1"/>
</dbReference>
<dbReference type="AlphaFoldDB" id="A0A9Q1RM22"/>
<feature type="domain" description="SANT" evidence="12">
    <location>
        <begin position="122"/>
        <end position="170"/>
    </location>
</feature>
<dbReference type="GO" id="GO:0005524">
    <property type="term" value="F:ATP binding"/>
    <property type="evidence" value="ECO:0007669"/>
    <property type="project" value="UniProtKB-KW"/>
</dbReference>
<feature type="domain" description="HTH myb-type" evidence="13">
    <location>
        <begin position="114"/>
        <end position="170"/>
    </location>
</feature>
<dbReference type="CDD" id="cd00167">
    <property type="entry name" value="SANT"/>
    <property type="match status" value="2"/>
</dbReference>
<dbReference type="GO" id="GO:0010597">
    <property type="term" value="P:green leaf volatile biosynthetic process"/>
    <property type="evidence" value="ECO:0007669"/>
    <property type="project" value="UniProtKB-ARBA"/>
</dbReference>
<comment type="caution">
    <text evidence="14">The sequence shown here is derived from an EMBL/GenBank/DDBJ whole genome shotgun (WGS) entry which is preliminary data.</text>
</comment>
<keyword evidence="4" id="KW-0547">Nucleotide-binding</keyword>
<evidence type="ECO:0000259" key="13">
    <source>
        <dbReference type="PROSITE" id="PS51294"/>
    </source>
</evidence>
<dbReference type="InterPro" id="IPR017930">
    <property type="entry name" value="Myb_dom"/>
</dbReference>
<keyword evidence="8" id="KW-0804">Transcription</keyword>
<gene>
    <name evidence="14" type="ORF">K7X08_031317</name>
</gene>
<evidence type="ECO:0000256" key="3">
    <source>
        <dbReference type="ARBA" id="ARBA00022598"/>
    </source>
</evidence>
<keyword evidence="7" id="KW-0238">DNA-binding</keyword>
<dbReference type="Pfam" id="PF08245">
    <property type="entry name" value="Mur_ligase_M"/>
    <property type="match status" value="1"/>
</dbReference>
<dbReference type="PROSITE" id="PS51293">
    <property type="entry name" value="SANT"/>
    <property type="match status" value="1"/>
</dbReference>
<evidence type="ECO:0000256" key="6">
    <source>
        <dbReference type="ARBA" id="ARBA00023015"/>
    </source>
</evidence>
<evidence type="ECO:0000256" key="10">
    <source>
        <dbReference type="SAM" id="MobiDB-lite"/>
    </source>
</evidence>
<dbReference type="GO" id="GO:0009908">
    <property type="term" value="P:flower development"/>
    <property type="evidence" value="ECO:0007669"/>
    <property type="project" value="UniProtKB-ARBA"/>
</dbReference>
<dbReference type="InterPro" id="IPR009057">
    <property type="entry name" value="Homeodomain-like_sf"/>
</dbReference>
<dbReference type="GO" id="GO:0005634">
    <property type="term" value="C:nucleus"/>
    <property type="evidence" value="ECO:0007669"/>
    <property type="project" value="UniProtKB-SubCell"/>
</dbReference>
<evidence type="ECO:0008006" key="16">
    <source>
        <dbReference type="Google" id="ProtNLM"/>
    </source>
</evidence>
<dbReference type="InterPro" id="IPR006447">
    <property type="entry name" value="Myb_dom_plants"/>
</dbReference>
<evidence type="ECO:0000256" key="1">
    <source>
        <dbReference type="ARBA" id="ARBA00004123"/>
    </source>
</evidence>
<dbReference type="InterPro" id="IPR036615">
    <property type="entry name" value="Mur_ligase_C_dom_sf"/>
</dbReference>
<dbReference type="Pfam" id="PF00249">
    <property type="entry name" value="Myb_DNA-binding"/>
    <property type="match status" value="2"/>
</dbReference>
<dbReference type="GO" id="GO:0000976">
    <property type="term" value="F:transcription cis-regulatory region binding"/>
    <property type="evidence" value="ECO:0007669"/>
    <property type="project" value="UniProtKB-ARBA"/>
</dbReference>
<sequence>MTVAKSRSSVWSREQDIAFENALAIYPEDSALRWEKIAADVPGKNLEEVINHYELLLDDVCRIESGCVPLPCYNSFSVRSSSHGGNERTVRKSGISGRLNGESNDGCKSTKLEQNRHKGIAWTEDEHRLFLLGLEKYGKGDWRSISRNFVLTRTPTQVASHAQKYFIRLNSMNKDRRRTSIHDITSVDNGDVSIPQVPITGQTIGAAARVSSGKSNKQSPTAPIAPLGVGIYGTTTIGQPVTGSLVNVAGSVGKTTTNTMVALVLESVGTVCCSPGNWNNEIGVGLSLIGMSRDVGFGVLEMGMSKKGEILELARMCRPDVRVILNVSAAHLENFTNLEEVSVAKGEILREAMIGDVCVLNGDDPLVMSLPVPVGVEKVLFGRKLGCDVRLVSSEIVDGGCNIQIVLEGFNEMVKFVISSPGLHLPINAAVASALGVPLSLAGESLSRSKPVHRRSELEVAENGITIINDVYNASPASTQAAIDLLRNIDCKGKRVAILGDMLELGPTEFEFHELMIRSCCNAHFDVVALVGTRFISAAESIDCAQEIKDIKLICTTDGHQMASKIISYLNSGDIVIVKGSRQIGMEKHNPRDPDEKKRVIEVRQRMPDARMLYVKCEFAKT</sequence>
<proteinExistence type="predicted"/>
<dbReference type="InterPro" id="IPR001005">
    <property type="entry name" value="SANT/Myb"/>
</dbReference>
<keyword evidence="3" id="KW-0436">Ligase</keyword>
<dbReference type="SUPFAM" id="SSF46689">
    <property type="entry name" value="Homeodomain-like"/>
    <property type="match status" value="2"/>
</dbReference>
<dbReference type="PROSITE" id="PS50090">
    <property type="entry name" value="MYB_LIKE"/>
    <property type="match status" value="1"/>
</dbReference>
<evidence type="ECO:0000259" key="12">
    <source>
        <dbReference type="PROSITE" id="PS51293"/>
    </source>
</evidence>
<reference evidence="15" key="1">
    <citation type="journal article" date="2023" name="Proc. Natl. Acad. Sci. U.S.A.">
        <title>Genomic and structural basis for evolution of tropane alkaloid biosynthesis.</title>
        <authorList>
            <person name="Wanga Y.-J."/>
            <person name="Taina T."/>
            <person name="Yua J.-Y."/>
            <person name="Lia J."/>
            <person name="Xua B."/>
            <person name="Chenc J."/>
            <person name="D'Auriad J.C."/>
            <person name="Huanga J.-P."/>
            <person name="Huanga S.-X."/>
        </authorList>
    </citation>
    <scope>NUCLEOTIDE SEQUENCE [LARGE SCALE GENOMIC DNA]</scope>
    <source>
        <strain evidence="15">cv. KIB-2019</strain>
    </source>
</reference>
<keyword evidence="2" id="KW-0217">Developmental protein</keyword>
<evidence type="ECO:0000259" key="11">
    <source>
        <dbReference type="PROSITE" id="PS50090"/>
    </source>
</evidence>
<organism evidence="14 15">
    <name type="scientific">Anisodus acutangulus</name>
    <dbReference type="NCBI Taxonomy" id="402998"/>
    <lineage>
        <taxon>Eukaryota</taxon>
        <taxon>Viridiplantae</taxon>
        <taxon>Streptophyta</taxon>
        <taxon>Embryophyta</taxon>
        <taxon>Tracheophyta</taxon>
        <taxon>Spermatophyta</taxon>
        <taxon>Magnoliopsida</taxon>
        <taxon>eudicotyledons</taxon>
        <taxon>Gunneridae</taxon>
        <taxon>Pentapetalae</taxon>
        <taxon>asterids</taxon>
        <taxon>lamiids</taxon>
        <taxon>Solanales</taxon>
        <taxon>Solanaceae</taxon>
        <taxon>Solanoideae</taxon>
        <taxon>Hyoscyameae</taxon>
        <taxon>Anisodus</taxon>
    </lineage>
</organism>
<evidence type="ECO:0000256" key="7">
    <source>
        <dbReference type="ARBA" id="ARBA00023125"/>
    </source>
</evidence>
<keyword evidence="15" id="KW-1185">Reference proteome</keyword>
<protein>
    <recommendedName>
        <fullName evidence="16">UDP-MurNAc-pentapeptide synthetase</fullName>
    </recommendedName>
</protein>